<sequence length="673" mass="75172">MESEAQDSERSAGVNVMKDITETLKSTTDNFKRANLLRETAFVLHRESSKDSEELGSLFLGDVLESYKGLVTSTGEGSVNNYTDRVVHLLKKSKRPVDLSKWKTTICSRGLPEGVHNKCEGEYEDCKHREVSDVELESFHLNFGDKAPKRKLEAVDAFNECKSGSNQFADEIFEKESLSVSTILMPSEIPQRPVIADDPKTTKTYPKVPLDFQPNIDSPIYPRDRSNTNAVKSGVAVEPPPPTVSSFRTARDELTLQNFRKYGNKASVEPSSSGFISNQRLFEGQNHRQSPPSNQNFTSTGYTAQHNQQQQKGYQHQPLFSYGASKKSLGARRTVQSKFIPPVKNAPEGSANLAYDGQTAGEGDEFVVADERLRNIEPKMVELISNEIMSKLKPVGWDDIAGLEYAKSTIQEAVVWPMLRPDIFTGLRRPPRGILLFGPPGTGKTLIGKCIASQSNSTFFSISASSLTSKWIGDGEKMVRALFAVAAVNQPSVIFIDEVDSLLCQRSETEHESSRRIKTEFLVQLDGAMTSEEERILIVGATNRPQELDEAARRRFTRRLYIPLPEQEARLQILRNLLRSVRHSLSDADIESIGLLANGYSGADMESLCREASMEPIRSIPPTEILYFNENEVRPIDLNDFRKALNRIRASVSQSDLQQYVDWNEIYGSGAIC</sequence>
<dbReference type="Proteomes" id="UP000594454">
    <property type="component" value="Chromosome 4"/>
</dbReference>
<dbReference type="GO" id="GO:0031114">
    <property type="term" value="P:regulation of microtubule depolymerization"/>
    <property type="evidence" value="ECO:0007669"/>
    <property type="project" value="UniProtKB-ARBA"/>
</dbReference>
<dbReference type="Pfam" id="PF17862">
    <property type="entry name" value="AAA_lid_3"/>
    <property type="match status" value="1"/>
</dbReference>
<dbReference type="FunCoup" id="A0A7R8UX45">
    <property type="interactions" value="779"/>
</dbReference>
<evidence type="ECO:0000256" key="2">
    <source>
        <dbReference type="ARBA" id="ARBA00022741"/>
    </source>
</evidence>
<dbReference type="InterPro" id="IPR050304">
    <property type="entry name" value="MT-severing_AAA_ATPase"/>
</dbReference>
<keyword evidence="2 4" id="KW-0547">Nucleotide-binding</keyword>
<dbReference type="Gene3D" id="1.10.8.60">
    <property type="match status" value="1"/>
</dbReference>
<dbReference type="GO" id="GO:0016887">
    <property type="term" value="F:ATP hydrolysis activity"/>
    <property type="evidence" value="ECO:0007669"/>
    <property type="project" value="InterPro"/>
</dbReference>
<keyword evidence="8" id="KW-1185">Reference proteome</keyword>
<comment type="similarity">
    <text evidence="1 4">Belongs to the AAA ATPase family.</text>
</comment>
<organism evidence="7 8">
    <name type="scientific">Hermetia illucens</name>
    <name type="common">Black soldier fly</name>
    <dbReference type="NCBI Taxonomy" id="343691"/>
    <lineage>
        <taxon>Eukaryota</taxon>
        <taxon>Metazoa</taxon>
        <taxon>Ecdysozoa</taxon>
        <taxon>Arthropoda</taxon>
        <taxon>Hexapoda</taxon>
        <taxon>Insecta</taxon>
        <taxon>Pterygota</taxon>
        <taxon>Neoptera</taxon>
        <taxon>Endopterygota</taxon>
        <taxon>Diptera</taxon>
        <taxon>Brachycera</taxon>
        <taxon>Stratiomyomorpha</taxon>
        <taxon>Stratiomyidae</taxon>
        <taxon>Hermetiinae</taxon>
        <taxon>Hermetia</taxon>
    </lineage>
</organism>
<dbReference type="EMBL" id="LR899012">
    <property type="protein sequence ID" value="CAD7088648.1"/>
    <property type="molecule type" value="Genomic_DNA"/>
</dbReference>
<dbReference type="Gene3D" id="3.40.50.300">
    <property type="entry name" value="P-loop containing nucleotide triphosphate hydrolases"/>
    <property type="match status" value="1"/>
</dbReference>
<feature type="region of interest" description="Disordered" evidence="5">
    <location>
        <begin position="193"/>
        <end position="223"/>
    </location>
</feature>
<accession>A0A7R8UX45</accession>
<evidence type="ECO:0000256" key="1">
    <source>
        <dbReference type="ARBA" id="ARBA00006914"/>
    </source>
</evidence>
<dbReference type="FunFam" id="3.40.50.300:FF:000093">
    <property type="entry name" value="Fidgetin-like 1"/>
    <property type="match status" value="1"/>
</dbReference>
<dbReference type="InterPro" id="IPR003959">
    <property type="entry name" value="ATPase_AAA_core"/>
</dbReference>
<dbReference type="InterPro" id="IPR027417">
    <property type="entry name" value="P-loop_NTPase"/>
</dbReference>
<dbReference type="GO" id="GO:0008568">
    <property type="term" value="F:microtubule severing ATPase activity"/>
    <property type="evidence" value="ECO:0007669"/>
    <property type="project" value="UniProtKB-ARBA"/>
</dbReference>
<evidence type="ECO:0000313" key="7">
    <source>
        <dbReference type="EMBL" id="CAD7088648.1"/>
    </source>
</evidence>
<dbReference type="GO" id="GO:0000070">
    <property type="term" value="P:mitotic sister chromatid segregation"/>
    <property type="evidence" value="ECO:0007669"/>
    <property type="project" value="UniProtKB-ARBA"/>
</dbReference>
<evidence type="ECO:0000313" key="8">
    <source>
        <dbReference type="Proteomes" id="UP000594454"/>
    </source>
</evidence>
<dbReference type="InterPro" id="IPR041569">
    <property type="entry name" value="AAA_lid_3"/>
</dbReference>
<evidence type="ECO:0000259" key="6">
    <source>
        <dbReference type="SMART" id="SM00382"/>
    </source>
</evidence>
<dbReference type="InParanoid" id="A0A7R8UX45"/>
<proteinExistence type="inferred from homology"/>
<dbReference type="FunFam" id="1.10.8.60:FF:000022">
    <property type="entry name" value="Fidgetin like 1"/>
    <property type="match status" value="1"/>
</dbReference>
<dbReference type="InterPro" id="IPR015415">
    <property type="entry name" value="Spast_Vps4_C"/>
</dbReference>
<dbReference type="PANTHER" id="PTHR23074:SF17">
    <property type="entry name" value="FIDGETIN-LIKE PROTEIN 1"/>
    <property type="match status" value="1"/>
</dbReference>
<dbReference type="GO" id="GO:0005813">
    <property type="term" value="C:centrosome"/>
    <property type="evidence" value="ECO:0007669"/>
    <property type="project" value="UniProtKB-ARBA"/>
</dbReference>
<name>A0A7R8UX45_HERIL</name>
<dbReference type="SUPFAM" id="SSF52540">
    <property type="entry name" value="P-loop containing nucleoside triphosphate hydrolases"/>
    <property type="match status" value="1"/>
</dbReference>
<dbReference type="InterPro" id="IPR003960">
    <property type="entry name" value="ATPase_AAA_CS"/>
</dbReference>
<dbReference type="PROSITE" id="PS00674">
    <property type="entry name" value="AAA"/>
    <property type="match status" value="1"/>
</dbReference>
<dbReference type="PANTHER" id="PTHR23074">
    <property type="entry name" value="AAA DOMAIN-CONTAINING"/>
    <property type="match status" value="1"/>
</dbReference>
<dbReference type="OrthoDB" id="10251136at2759"/>
<reference evidence="7 8" key="1">
    <citation type="submission" date="2020-11" db="EMBL/GenBank/DDBJ databases">
        <authorList>
            <person name="Wallbank WR R."/>
            <person name="Pardo Diaz C."/>
            <person name="Kozak K."/>
            <person name="Martin S."/>
            <person name="Jiggins C."/>
            <person name="Moest M."/>
            <person name="Warren A I."/>
            <person name="Generalovic N T."/>
            <person name="Byers J.R.P. K."/>
            <person name="Montejo-Kovacevich G."/>
            <person name="Yen C E."/>
        </authorList>
    </citation>
    <scope>NUCLEOTIDE SEQUENCE [LARGE SCALE GENOMIC DNA]</scope>
</reference>
<evidence type="ECO:0000256" key="3">
    <source>
        <dbReference type="ARBA" id="ARBA00022840"/>
    </source>
</evidence>
<gene>
    <name evidence="7" type="ORF">HERILL_LOCUS11252</name>
</gene>
<dbReference type="AlphaFoldDB" id="A0A7R8UX45"/>
<feature type="domain" description="AAA+ ATPase" evidence="6">
    <location>
        <begin position="430"/>
        <end position="566"/>
    </location>
</feature>
<dbReference type="GO" id="GO:0005694">
    <property type="term" value="C:chromosome"/>
    <property type="evidence" value="ECO:0007669"/>
    <property type="project" value="UniProtKB-ARBA"/>
</dbReference>
<dbReference type="InterPro" id="IPR003593">
    <property type="entry name" value="AAA+_ATPase"/>
</dbReference>
<dbReference type="GO" id="GO:0005524">
    <property type="term" value="F:ATP binding"/>
    <property type="evidence" value="ECO:0007669"/>
    <property type="project" value="UniProtKB-KW"/>
</dbReference>
<evidence type="ECO:0000256" key="4">
    <source>
        <dbReference type="RuleBase" id="RU003651"/>
    </source>
</evidence>
<keyword evidence="3 4" id="KW-0067">ATP-binding</keyword>
<dbReference type="Pfam" id="PF00004">
    <property type="entry name" value="AAA"/>
    <property type="match status" value="1"/>
</dbReference>
<dbReference type="SMART" id="SM00382">
    <property type="entry name" value="AAA"/>
    <property type="match status" value="1"/>
</dbReference>
<dbReference type="Pfam" id="PF09336">
    <property type="entry name" value="Vps4_C"/>
    <property type="match status" value="1"/>
</dbReference>
<protein>
    <recommendedName>
        <fullName evidence="6">AAA+ ATPase domain-containing protein</fullName>
    </recommendedName>
</protein>
<dbReference type="GO" id="GO:0051013">
    <property type="term" value="P:microtubule severing"/>
    <property type="evidence" value="ECO:0007669"/>
    <property type="project" value="UniProtKB-ARBA"/>
</dbReference>
<evidence type="ECO:0000256" key="5">
    <source>
        <dbReference type="SAM" id="MobiDB-lite"/>
    </source>
</evidence>